<dbReference type="Proteomes" id="UP001396898">
    <property type="component" value="Unassembled WGS sequence"/>
</dbReference>
<comment type="caution">
    <text evidence="2">The sequence shown here is derived from an EMBL/GenBank/DDBJ whole genome shotgun (WGS) entry which is preliminary data.</text>
</comment>
<evidence type="ECO:0000313" key="3">
    <source>
        <dbReference type="Proteomes" id="UP001396898"/>
    </source>
</evidence>
<keyword evidence="2" id="KW-0396">Initiation factor</keyword>
<feature type="compositionally biased region" description="Polar residues" evidence="1">
    <location>
        <begin position="121"/>
        <end position="145"/>
    </location>
</feature>
<gene>
    <name evidence="2" type="ORF">PG991_015426</name>
</gene>
<proteinExistence type="predicted"/>
<dbReference type="EMBL" id="JAQQWI010000022">
    <property type="protein sequence ID" value="KAK7995959.1"/>
    <property type="molecule type" value="Genomic_DNA"/>
</dbReference>
<feature type="region of interest" description="Disordered" evidence="1">
    <location>
        <begin position="120"/>
        <end position="162"/>
    </location>
</feature>
<dbReference type="GO" id="GO:0003743">
    <property type="term" value="F:translation initiation factor activity"/>
    <property type="evidence" value="ECO:0007669"/>
    <property type="project" value="UniProtKB-KW"/>
</dbReference>
<evidence type="ECO:0000256" key="1">
    <source>
        <dbReference type="SAM" id="MobiDB-lite"/>
    </source>
</evidence>
<sequence>MDRGLDDLVEWLLTEIGFSGLEGFSALHMVKAVKTFYIQSKVGAEGSGTDATPPLPSSEVVHSQEVGESDIIQASVVWNWLTARNDVIVGEDNRFRGISLKEALDLSGYVPSTAPLVAGSSGETMSAANATTGPATQGSSASNEGAGTDGRRSGKSTRQVAPRLHLSEERLWKAITGHQPDLKKVPQFEWQALVAIASVRETHWRGKAIS</sequence>
<name>A0ABR1R2B0_9PEZI</name>
<protein>
    <submittedName>
        <fullName evidence="2">TFIIIC transcription initiation factor complex subunits Tfc3</fullName>
    </submittedName>
</protein>
<keyword evidence="2" id="KW-0648">Protein biosynthesis</keyword>
<accession>A0ABR1R2B0</accession>
<organism evidence="2 3">
    <name type="scientific">Apiospora marii</name>
    <dbReference type="NCBI Taxonomy" id="335849"/>
    <lineage>
        <taxon>Eukaryota</taxon>
        <taxon>Fungi</taxon>
        <taxon>Dikarya</taxon>
        <taxon>Ascomycota</taxon>
        <taxon>Pezizomycotina</taxon>
        <taxon>Sordariomycetes</taxon>
        <taxon>Xylariomycetidae</taxon>
        <taxon>Amphisphaeriales</taxon>
        <taxon>Apiosporaceae</taxon>
        <taxon>Apiospora</taxon>
    </lineage>
</organism>
<reference evidence="2 3" key="1">
    <citation type="submission" date="2023-01" db="EMBL/GenBank/DDBJ databases">
        <title>Analysis of 21 Apiospora genomes using comparative genomics revels a genus with tremendous synthesis potential of carbohydrate active enzymes and secondary metabolites.</title>
        <authorList>
            <person name="Sorensen T."/>
        </authorList>
    </citation>
    <scope>NUCLEOTIDE SEQUENCE [LARGE SCALE GENOMIC DNA]</scope>
    <source>
        <strain evidence="2 3">CBS 20057</strain>
    </source>
</reference>
<keyword evidence="3" id="KW-1185">Reference proteome</keyword>
<evidence type="ECO:0000313" key="2">
    <source>
        <dbReference type="EMBL" id="KAK7995959.1"/>
    </source>
</evidence>